<protein>
    <submittedName>
        <fullName evidence="8">CDK5 and ABL1 enzyme substrate 1</fullName>
    </submittedName>
</protein>
<dbReference type="InterPro" id="IPR006671">
    <property type="entry name" value="Cyclin_N"/>
</dbReference>
<keyword evidence="3" id="KW-0132">Cell division</keyword>
<dbReference type="CDD" id="cd20556">
    <property type="entry name" value="CYCLIN_CABLES"/>
    <property type="match status" value="1"/>
</dbReference>
<dbReference type="PANTHER" id="PTHR22896">
    <property type="entry name" value="CDK5 AND ABL1 ENZYME SUBSTRATE 1"/>
    <property type="match status" value="1"/>
</dbReference>
<evidence type="ECO:0000313" key="9">
    <source>
        <dbReference type="Proteomes" id="UP000078492"/>
    </source>
</evidence>
<feature type="domain" description="Cyclin-like" evidence="7">
    <location>
        <begin position="505"/>
        <end position="592"/>
    </location>
</feature>
<dbReference type="EMBL" id="KQ978691">
    <property type="protein sequence ID" value="KYN29200.1"/>
    <property type="molecule type" value="Genomic_DNA"/>
</dbReference>
<dbReference type="PIRSF" id="PIRSF025798">
    <property type="entry name" value="Cables"/>
    <property type="match status" value="1"/>
</dbReference>
<dbReference type="AlphaFoldDB" id="A0A195ELP7"/>
<dbReference type="GO" id="GO:0005829">
    <property type="term" value="C:cytosol"/>
    <property type="evidence" value="ECO:0007669"/>
    <property type="project" value="UniProtKB-ARBA"/>
</dbReference>
<feature type="region of interest" description="Disordered" evidence="6">
    <location>
        <begin position="217"/>
        <end position="254"/>
    </location>
</feature>
<dbReference type="SUPFAM" id="SSF47954">
    <property type="entry name" value="Cyclin-like"/>
    <property type="match status" value="1"/>
</dbReference>
<comment type="similarity">
    <text evidence="1 5">Belongs to the cyclin family.</text>
</comment>
<dbReference type="FunFam" id="1.10.472.10:FF:000020">
    <property type="entry name" value="CDK5 and ABL1 enzyme substrate 1"/>
    <property type="match status" value="1"/>
</dbReference>
<evidence type="ECO:0000256" key="1">
    <source>
        <dbReference type="ARBA" id="ARBA00008742"/>
    </source>
</evidence>
<dbReference type="Proteomes" id="UP000078492">
    <property type="component" value="Unassembled WGS sequence"/>
</dbReference>
<dbReference type="STRING" id="471704.A0A195ELP7"/>
<dbReference type="GO" id="GO:0051726">
    <property type="term" value="P:regulation of cell cycle"/>
    <property type="evidence" value="ECO:0007669"/>
    <property type="project" value="InterPro"/>
</dbReference>
<evidence type="ECO:0000256" key="6">
    <source>
        <dbReference type="SAM" id="MobiDB-lite"/>
    </source>
</evidence>
<keyword evidence="5" id="KW-0195">Cyclin</keyword>
<evidence type="ECO:0000259" key="7">
    <source>
        <dbReference type="SMART" id="SM00385"/>
    </source>
</evidence>
<evidence type="ECO:0000256" key="2">
    <source>
        <dbReference type="ARBA" id="ARBA00022553"/>
    </source>
</evidence>
<dbReference type="GO" id="GO:0051301">
    <property type="term" value="P:cell division"/>
    <property type="evidence" value="ECO:0007669"/>
    <property type="project" value="UniProtKB-KW"/>
</dbReference>
<gene>
    <name evidence="8" type="ORF">ALC57_01322</name>
</gene>
<feature type="compositionally biased region" description="Polar residues" evidence="6">
    <location>
        <begin position="131"/>
        <end position="141"/>
    </location>
</feature>
<proteinExistence type="inferred from homology"/>
<reference evidence="8 9" key="1">
    <citation type="submission" date="2015-09" db="EMBL/GenBank/DDBJ databases">
        <title>Trachymyrmex cornetzi WGS genome.</title>
        <authorList>
            <person name="Nygaard S."/>
            <person name="Hu H."/>
            <person name="Boomsma J."/>
            <person name="Zhang G."/>
        </authorList>
    </citation>
    <scope>NUCLEOTIDE SEQUENCE [LARGE SCALE GENOMIC DNA]</scope>
    <source>
        <strain evidence="8">Tcor2-1</strain>
        <tissue evidence="8">Whole body</tissue>
    </source>
</reference>
<dbReference type="Pfam" id="PF00134">
    <property type="entry name" value="Cyclin_N"/>
    <property type="match status" value="1"/>
</dbReference>
<dbReference type="Gene3D" id="1.10.472.10">
    <property type="entry name" value="Cyclin-like"/>
    <property type="match status" value="1"/>
</dbReference>
<accession>A0A195ELP7</accession>
<organism evidence="8 9">
    <name type="scientific">Trachymyrmex cornetzi</name>
    <dbReference type="NCBI Taxonomy" id="471704"/>
    <lineage>
        <taxon>Eukaryota</taxon>
        <taxon>Metazoa</taxon>
        <taxon>Ecdysozoa</taxon>
        <taxon>Arthropoda</taxon>
        <taxon>Hexapoda</taxon>
        <taxon>Insecta</taxon>
        <taxon>Pterygota</taxon>
        <taxon>Neoptera</taxon>
        <taxon>Endopterygota</taxon>
        <taxon>Hymenoptera</taxon>
        <taxon>Apocrita</taxon>
        <taxon>Aculeata</taxon>
        <taxon>Formicoidea</taxon>
        <taxon>Formicidae</taxon>
        <taxon>Myrmicinae</taxon>
        <taxon>Trachymyrmex</taxon>
    </lineage>
</organism>
<evidence type="ECO:0000256" key="5">
    <source>
        <dbReference type="RuleBase" id="RU000383"/>
    </source>
</evidence>
<dbReference type="SMART" id="SM00385">
    <property type="entry name" value="CYCLIN"/>
    <property type="match status" value="1"/>
</dbReference>
<keyword evidence="4" id="KW-0131">Cell cycle</keyword>
<evidence type="ECO:0000256" key="4">
    <source>
        <dbReference type="ARBA" id="ARBA00023306"/>
    </source>
</evidence>
<dbReference type="InterPro" id="IPR013763">
    <property type="entry name" value="Cyclin-like_dom"/>
</dbReference>
<keyword evidence="2" id="KW-0597">Phosphoprotein</keyword>
<dbReference type="InterPro" id="IPR036915">
    <property type="entry name" value="Cyclin-like_sf"/>
</dbReference>
<name>A0A195ELP7_9HYME</name>
<keyword evidence="9" id="KW-1185">Reference proteome</keyword>
<dbReference type="InterPro" id="IPR012388">
    <property type="entry name" value="CABLES1/2"/>
</dbReference>
<feature type="compositionally biased region" description="Pro residues" evidence="6">
    <location>
        <begin position="32"/>
        <end position="42"/>
    </location>
</feature>
<sequence>MHCDLSCRCTKKSRPSSPPSSLPSTSSTSSSLPPPPPPPPPLSSGARCHYSSRRLAALTFLSNISLDGSHRDTKFAVLSRSGPSHARRFSDGQSEQQQTVLEVCRNADFEPSMEEVLDVVCPPEETHNLSQNETIENNSPQPVHKGTDHNSFSSDSDGLLTPAKAAVTMFLEQERNHMQFSCGMHSSFRERTGTTGSDYSLPERRVGSLHYKKRISHQTSTLSEDIKHQYNSSNESIGSIHSKAQSSKPKTKAVNNVQPVSANSSIIPEITKELRLMQRPVNGCKFGDDRMVLVSNQHVPFVIFSAIPYNKGQRSSWSELRKDTCRRKNVSSQRPLSAINDSIDPFRLLGIEHAKDGQEISYGQLLVPSRQFQRDKKMMNLNENEPMELTHFIPNKHHVVQRCLSYDTATNRAHYITSESPPLSFSVDSKVHDWDEQSAQYNPNLLDDPELIAGKHRTLLTFTSYMASVIDYVRPSDLKKELNDKFKEKFPHIQLTLSKLRSLKREMRKIAKLEYGIDLLTVAMAYVYFEKLILRNIVTKQTRKLCAGACLLLAAKLNDVKGDILKSLIERIEGVFRLNRKDLITSEFAVLVALEFGLHLPTWEIFPHYQRLIYES</sequence>
<feature type="region of interest" description="Disordered" evidence="6">
    <location>
        <begin position="131"/>
        <end position="155"/>
    </location>
</feature>
<dbReference type="PANTHER" id="PTHR22896:SF0">
    <property type="entry name" value="CYCLIN N-TERMINAL DOMAIN-CONTAINING PROTEIN"/>
    <property type="match status" value="1"/>
</dbReference>
<feature type="region of interest" description="Disordered" evidence="6">
    <location>
        <begin position="1"/>
        <end position="45"/>
    </location>
</feature>
<feature type="compositionally biased region" description="Low complexity" evidence="6">
    <location>
        <begin position="22"/>
        <end position="31"/>
    </location>
</feature>
<evidence type="ECO:0000313" key="8">
    <source>
        <dbReference type="EMBL" id="KYN29200.1"/>
    </source>
</evidence>
<evidence type="ECO:0000256" key="3">
    <source>
        <dbReference type="ARBA" id="ARBA00022618"/>
    </source>
</evidence>